<evidence type="ECO:0000256" key="5">
    <source>
        <dbReference type="ARBA" id="ARBA00022840"/>
    </source>
</evidence>
<dbReference type="FunFam" id="3.30.1360.40:FF:000002">
    <property type="entry name" value="DNA gyrase subunit A"/>
    <property type="match status" value="1"/>
</dbReference>
<evidence type="ECO:0000256" key="9">
    <source>
        <dbReference type="HAMAP-Rule" id="MF_01897"/>
    </source>
</evidence>
<comment type="similarity">
    <text evidence="2 9">Belongs to the type II topoisomerase GyrA/ParC subunit family.</text>
</comment>
<comment type="subcellular location">
    <subcellularLocation>
        <location evidence="9">Cytoplasm</location>
    </subcellularLocation>
</comment>
<evidence type="ECO:0000256" key="1">
    <source>
        <dbReference type="ARBA" id="ARBA00000185"/>
    </source>
</evidence>
<keyword evidence="7 9" id="KW-0238">DNA-binding</keyword>
<keyword evidence="6 9" id="KW-0799">Topoisomerase</keyword>
<evidence type="ECO:0000256" key="4">
    <source>
        <dbReference type="ARBA" id="ARBA00022741"/>
    </source>
</evidence>
<comment type="catalytic activity">
    <reaction evidence="1 9 10">
        <text>ATP-dependent breakage, passage and rejoining of double-stranded DNA.</text>
        <dbReference type="EC" id="5.6.2.2"/>
    </reaction>
</comment>
<dbReference type="InterPro" id="IPR002205">
    <property type="entry name" value="Topo_IIA_dom_A"/>
</dbReference>
<dbReference type="GO" id="GO:0034335">
    <property type="term" value="F:DNA negative supercoiling activity"/>
    <property type="evidence" value="ECO:0007669"/>
    <property type="project" value="UniProtKB-ARBA"/>
</dbReference>
<dbReference type="GO" id="GO:0005737">
    <property type="term" value="C:cytoplasm"/>
    <property type="evidence" value="ECO:0007669"/>
    <property type="project" value="UniProtKB-SubCell"/>
</dbReference>
<dbReference type="RefSeq" id="WP_146979280.1">
    <property type="nucleotide sequence ID" value="NZ_VOSM01000001.1"/>
</dbReference>
<feature type="compositionally biased region" description="Acidic residues" evidence="11">
    <location>
        <begin position="813"/>
        <end position="824"/>
    </location>
</feature>
<dbReference type="GO" id="GO:0005694">
    <property type="term" value="C:chromosome"/>
    <property type="evidence" value="ECO:0007669"/>
    <property type="project" value="InterPro"/>
</dbReference>
<proteinExistence type="inferred from homology"/>
<dbReference type="InterPro" id="IPR005743">
    <property type="entry name" value="GyrA"/>
</dbReference>
<organism evidence="13 14">
    <name type="scientific">Lujinxingia vulgaris</name>
    <dbReference type="NCBI Taxonomy" id="2600176"/>
    <lineage>
        <taxon>Bacteria</taxon>
        <taxon>Deltaproteobacteria</taxon>
        <taxon>Bradymonadales</taxon>
        <taxon>Lujinxingiaceae</taxon>
        <taxon>Lujinxingia</taxon>
    </lineage>
</organism>
<dbReference type="SMART" id="SM00434">
    <property type="entry name" value="TOP4c"/>
    <property type="match status" value="1"/>
</dbReference>
<evidence type="ECO:0000256" key="2">
    <source>
        <dbReference type="ARBA" id="ARBA00008263"/>
    </source>
</evidence>
<evidence type="ECO:0000313" key="14">
    <source>
        <dbReference type="Proteomes" id="UP000321412"/>
    </source>
</evidence>
<dbReference type="PANTHER" id="PTHR43493:SF5">
    <property type="entry name" value="DNA GYRASE SUBUNIT A, CHLOROPLASTIC_MITOCHONDRIAL"/>
    <property type="match status" value="1"/>
</dbReference>
<dbReference type="InterPro" id="IPR013758">
    <property type="entry name" value="Topo_IIA_A/C_ab"/>
</dbReference>
<dbReference type="EC" id="5.6.2.2" evidence="9"/>
<dbReference type="HAMAP" id="MF_01897">
    <property type="entry name" value="GyrA"/>
    <property type="match status" value="1"/>
</dbReference>
<keyword evidence="5 9" id="KW-0067">ATP-binding</keyword>
<dbReference type="Gene3D" id="3.30.1360.40">
    <property type="match status" value="1"/>
</dbReference>
<dbReference type="GO" id="GO:0009330">
    <property type="term" value="C:DNA topoisomerase type II (double strand cut, ATP-hydrolyzing) complex"/>
    <property type="evidence" value="ECO:0007669"/>
    <property type="project" value="TreeGrafter"/>
</dbReference>
<feature type="domain" description="Topo IIA-type catalytic" evidence="12">
    <location>
        <begin position="33"/>
        <end position="504"/>
    </location>
</feature>
<dbReference type="PROSITE" id="PS52040">
    <property type="entry name" value="TOPO_IIA"/>
    <property type="match status" value="1"/>
</dbReference>
<dbReference type="EMBL" id="VOSM01000001">
    <property type="protein sequence ID" value="TXD38841.1"/>
    <property type="molecule type" value="Genomic_DNA"/>
</dbReference>
<evidence type="ECO:0000313" key="13">
    <source>
        <dbReference type="EMBL" id="TXD38841.1"/>
    </source>
</evidence>
<dbReference type="GO" id="GO:0005524">
    <property type="term" value="F:ATP binding"/>
    <property type="evidence" value="ECO:0007669"/>
    <property type="project" value="UniProtKB-UniRule"/>
</dbReference>
<dbReference type="InterPro" id="IPR035516">
    <property type="entry name" value="Gyrase/topoIV_suA_C"/>
</dbReference>
<dbReference type="Pfam" id="PF03989">
    <property type="entry name" value="DNA_gyraseA_C"/>
    <property type="match status" value="6"/>
</dbReference>
<dbReference type="AlphaFoldDB" id="A0A5C6XBQ6"/>
<keyword evidence="8 9" id="KW-0413">Isomerase</keyword>
<dbReference type="NCBIfam" id="NF004044">
    <property type="entry name" value="PRK05561.1"/>
    <property type="match status" value="1"/>
</dbReference>
<dbReference type="GO" id="GO:0006265">
    <property type="term" value="P:DNA topological change"/>
    <property type="evidence" value="ECO:0007669"/>
    <property type="project" value="UniProtKB-UniRule"/>
</dbReference>
<dbReference type="SUPFAM" id="SSF101904">
    <property type="entry name" value="GyrA/ParC C-terminal domain-like"/>
    <property type="match status" value="1"/>
</dbReference>
<dbReference type="InterPro" id="IPR013757">
    <property type="entry name" value="Topo_IIA_A_a_sf"/>
</dbReference>
<feature type="short sequence motif" description="GyrA-box" evidence="9">
    <location>
        <begin position="525"/>
        <end position="531"/>
    </location>
</feature>
<dbReference type="GO" id="GO:0006261">
    <property type="term" value="P:DNA-templated DNA replication"/>
    <property type="evidence" value="ECO:0007669"/>
    <property type="project" value="UniProtKB-UniRule"/>
</dbReference>
<reference evidence="13 14" key="1">
    <citation type="submission" date="2019-08" db="EMBL/GenBank/DDBJ databases">
        <title>Bradymonadales sp. TMQ4.</title>
        <authorList>
            <person name="Liang Q."/>
        </authorList>
    </citation>
    <scope>NUCLEOTIDE SEQUENCE [LARGE SCALE GENOMIC DNA]</scope>
    <source>
        <strain evidence="13 14">TMQ4</strain>
    </source>
</reference>
<name>A0A5C6XBQ6_9DELT</name>
<dbReference type="InterPro" id="IPR050220">
    <property type="entry name" value="Type_II_DNA_Topoisomerases"/>
</dbReference>
<keyword evidence="14" id="KW-1185">Reference proteome</keyword>
<accession>A0A5C6XBQ6</accession>
<comment type="miscellaneous">
    <text evidence="9">Few gyrases are as efficient as E.coli at forming negative supercoils. Not all organisms have 2 type II topoisomerases; in organisms with a single type II topoisomerase this enzyme also has to decatenate newly replicated chromosomes.</text>
</comment>
<dbReference type="Gene3D" id="1.10.268.10">
    <property type="entry name" value="Topoisomerase, domain 3"/>
    <property type="match status" value="1"/>
</dbReference>
<dbReference type="NCBIfam" id="TIGR01063">
    <property type="entry name" value="gyrA"/>
    <property type="match status" value="1"/>
</dbReference>
<feature type="active site" description="O-(5'-phospho-DNA)-tyrosine intermediate" evidence="9 10">
    <location>
        <position position="121"/>
    </location>
</feature>
<dbReference type="FunFam" id="3.90.199.10:FF:000001">
    <property type="entry name" value="DNA gyrase subunit A"/>
    <property type="match status" value="1"/>
</dbReference>
<comment type="subunit">
    <text evidence="9">Heterotetramer, composed of two GyrA and two GyrB chains. In the heterotetramer, GyrA contains the active site tyrosine that forms a transient covalent intermediate with DNA, while GyrB binds cofactors and catalyzes ATP hydrolysis.</text>
</comment>
<dbReference type="FunFam" id="1.10.268.10:FF:000001">
    <property type="entry name" value="DNA gyrase subunit A"/>
    <property type="match status" value="1"/>
</dbReference>
<keyword evidence="3 9" id="KW-0963">Cytoplasm</keyword>
<evidence type="ECO:0000256" key="8">
    <source>
        <dbReference type="ARBA" id="ARBA00023235"/>
    </source>
</evidence>
<dbReference type="InterPro" id="IPR006691">
    <property type="entry name" value="GyrA/parC_rep"/>
</dbReference>
<feature type="compositionally biased region" description="Acidic residues" evidence="11">
    <location>
        <begin position="846"/>
        <end position="856"/>
    </location>
</feature>
<gene>
    <name evidence="9 13" type="primary">gyrA</name>
    <name evidence="13" type="ORF">FRC98_00100</name>
</gene>
<dbReference type="SUPFAM" id="SSF56719">
    <property type="entry name" value="Type II DNA topoisomerase"/>
    <property type="match status" value="1"/>
</dbReference>
<dbReference type="Proteomes" id="UP000321412">
    <property type="component" value="Unassembled WGS sequence"/>
</dbReference>
<sequence>MTDSVSIIPINIEEEIRQSYMDYAMSVIIGRALPDVRDGLKPVHRRILFAQHELGNRWNAAYKKSARIVGDVIGKYHPHGDSSVYDALVRLAQDFNMRVPLVDGQGNFGSVDGDPAAAMRYTEVRMARVAQELLSDIDKETVEWIPNYDDTIEEPAVLPTRIPNLLINGSSGIAVGMSTNIPPHNLGEVIRGTLALIENPEIDVEGLMQHIPGPDFPTAGIMYGARGLRDAYAEGRGIIKMRARAIIEEDEKRGKSSIVVTELPYQVNKARLIEKIAELARDKRLEGITDLRDESDRDGMRIVIELRRDMIPAVVLNNLYKMTAMQSSFGIIMLAIVHGQPRIMSLKEVLNHFIDFRRDVVTRRTIYELRKAEERAHILEGLKIALDHLDEVIALIRASASPNEAREGLMSRFALSERQSQAILDMRLQKLTGLERDKILEELAEVLAEIDRLRGILADEKKLMAVIVGELNEVLEAYDDERRTEILHNVTELSDLDLIAEEDMVVTLSHAGYIKRTPLSEYRAQHRGGRGKRGMDTKDEDFVTDMFVASTHTNLLIFTSVGKVYKLMVHELPQGSRTTRGKAVINLLPIEQDEKIKAILPFEEFEEGRYIVTATRQGVIKKTDLMAYANVHAGGIIALGFKDDNDELISVRATGGDDRIFLASSDGQAICFHEEDVRPMGRVAAGVYGMRFREGDTLVGMDVVPAGDDHSTILTITERGYGKRTVLDEYPLQRRGGKGVVTIKTNDRNGMLVGIRVVDDTNELMMITDKGQVLRTRVEQISTYGRNTQGVRVMSLDDDELVVSIAALVAEDEDEALEGEELAEGAEGAEIQGDESPEQAAPTGDDSVDEEPGEDS</sequence>
<keyword evidence="4 9" id="KW-0547">Nucleotide-binding</keyword>
<dbReference type="FunFam" id="2.120.10.90:FF:000004">
    <property type="entry name" value="DNA gyrase subunit A"/>
    <property type="match status" value="1"/>
</dbReference>
<dbReference type="Gene3D" id="3.90.199.10">
    <property type="entry name" value="Topoisomerase II, domain 5"/>
    <property type="match status" value="1"/>
</dbReference>
<dbReference type="PANTHER" id="PTHR43493">
    <property type="entry name" value="DNA GYRASE/TOPOISOMERASE SUBUNIT A"/>
    <property type="match status" value="1"/>
</dbReference>
<evidence type="ECO:0000256" key="10">
    <source>
        <dbReference type="PROSITE-ProRule" id="PRU01384"/>
    </source>
</evidence>
<feature type="region of interest" description="Disordered" evidence="11">
    <location>
        <begin position="813"/>
        <end position="856"/>
    </location>
</feature>
<comment type="function">
    <text evidence="9">A type II topoisomerase that negatively supercoils closed circular double-stranded (ds) DNA in an ATP-dependent manner to modulate DNA topology and maintain chromosomes in an underwound state. Negative supercoiling favors strand separation, and DNA replication, transcription, recombination and repair, all of which involve strand separation. Also able to catalyze the interconversion of other topological isomers of dsDNA rings, including catenanes and knotted rings. Type II topoisomerases break and join 2 DNA strands simultaneously in an ATP-dependent manner.</text>
</comment>
<evidence type="ECO:0000256" key="6">
    <source>
        <dbReference type="ARBA" id="ARBA00023029"/>
    </source>
</evidence>
<evidence type="ECO:0000256" key="7">
    <source>
        <dbReference type="ARBA" id="ARBA00023125"/>
    </source>
</evidence>
<dbReference type="Pfam" id="PF00521">
    <property type="entry name" value="DNA_topoisoIV"/>
    <property type="match status" value="1"/>
</dbReference>
<dbReference type="GO" id="GO:0003677">
    <property type="term" value="F:DNA binding"/>
    <property type="evidence" value="ECO:0007669"/>
    <property type="project" value="UniProtKB-UniRule"/>
</dbReference>
<dbReference type="NCBIfam" id="NF004043">
    <property type="entry name" value="PRK05560.1"/>
    <property type="match status" value="1"/>
</dbReference>
<comment type="caution">
    <text evidence="13">The sequence shown here is derived from an EMBL/GenBank/DDBJ whole genome shotgun (WGS) entry which is preliminary data.</text>
</comment>
<dbReference type="InterPro" id="IPR013760">
    <property type="entry name" value="Topo_IIA-like_dom_sf"/>
</dbReference>
<evidence type="ECO:0000256" key="11">
    <source>
        <dbReference type="SAM" id="MobiDB-lite"/>
    </source>
</evidence>
<dbReference type="CDD" id="cd00187">
    <property type="entry name" value="TOP4c"/>
    <property type="match status" value="1"/>
</dbReference>
<protein>
    <recommendedName>
        <fullName evidence="9">DNA gyrase subunit A</fullName>
        <ecNumber evidence="9">5.6.2.2</ecNumber>
    </recommendedName>
</protein>
<evidence type="ECO:0000259" key="12">
    <source>
        <dbReference type="PROSITE" id="PS52040"/>
    </source>
</evidence>
<evidence type="ECO:0000256" key="3">
    <source>
        <dbReference type="ARBA" id="ARBA00022490"/>
    </source>
</evidence>
<dbReference type="OrthoDB" id="9806486at2"/>
<dbReference type="Gene3D" id="2.120.10.90">
    <property type="entry name" value="DNA gyrase/topoisomerase IV, subunit A, C-terminal"/>
    <property type="match status" value="1"/>
</dbReference>